<comment type="caution">
    <text evidence="2">The sequence shown here is derived from an EMBL/GenBank/DDBJ whole genome shotgun (WGS) entry which is preliminary data.</text>
</comment>
<keyword evidence="1" id="KW-0472">Membrane</keyword>
<dbReference type="EMBL" id="CAJVPQ010002143">
    <property type="protein sequence ID" value="CAG8585190.1"/>
    <property type="molecule type" value="Genomic_DNA"/>
</dbReference>
<keyword evidence="1" id="KW-0812">Transmembrane</keyword>
<evidence type="ECO:0000313" key="2">
    <source>
        <dbReference type="EMBL" id="CAG8585190.1"/>
    </source>
</evidence>
<name>A0A9N9C334_9GLOM</name>
<dbReference type="AlphaFoldDB" id="A0A9N9C334"/>
<sequence>MVRRNITEFKEEFKDFKYSIYNKLNDLDSKIREVDSKVVHVDSKVKEVEYKMKHYVAATLIATTTFGLGINLTLKQSKNKLQESTQVSNMTA</sequence>
<feature type="transmembrane region" description="Helical" evidence="1">
    <location>
        <begin position="55"/>
        <end position="74"/>
    </location>
</feature>
<proteinExistence type="predicted"/>
<reference evidence="2" key="1">
    <citation type="submission" date="2021-06" db="EMBL/GenBank/DDBJ databases">
        <authorList>
            <person name="Kallberg Y."/>
            <person name="Tangrot J."/>
            <person name="Rosling A."/>
        </authorList>
    </citation>
    <scope>NUCLEOTIDE SEQUENCE</scope>
    <source>
        <strain evidence="2">UK204</strain>
    </source>
</reference>
<keyword evidence="1" id="KW-1133">Transmembrane helix</keyword>
<protein>
    <submittedName>
        <fullName evidence="2">5489_t:CDS:1</fullName>
    </submittedName>
</protein>
<accession>A0A9N9C334</accession>
<evidence type="ECO:0000256" key="1">
    <source>
        <dbReference type="SAM" id="Phobius"/>
    </source>
</evidence>
<evidence type="ECO:0000313" key="3">
    <source>
        <dbReference type="Proteomes" id="UP000789570"/>
    </source>
</evidence>
<dbReference type="Proteomes" id="UP000789570">
    <property type="component" value="Unassembled WGS sequence"/>
</dbReference>
<keyword evidence="3" id="KW-1185">Reference proteome</keyword>
<gene>
    <name evidence="2" type="ORF">FCALED_LOCUS7803</name>
</gene>
<organism evidence="2 3">
    <name type="scientific">Funneliformis caledonium</name>
    <dbReference type="NCBI Taxonomy" id="1117310"/>
    <lineage>
        <taxon>Eukaryota</taxon>
        <taxon>Fungi</taxon>
        <taxon>Fungi incertae sedis</taxon>
        <taxon>Mucoromycota</taxon>
        <taxon>Glomeromycotina</taxon>
        <taxon>Glomeromycetes</taxon>
        <taxon>Glomerales</taxon>
        <taxon>Glomeraceae</taxon>
        <taxon>Funneliformis</taxon>
    </lineage>
</organism>